<dbReference type="GO" id="GO:0016020">
    <property type="term" value="C:membrane"/>
    <property type="evidence" value="ECO:0007669"/>
    <property type="project" value="UniProtKB-SubCell"/>
</dbReference>
<organism evidence="8 9">
    <name type="scientific">[Candida] railenensis</name>
    <dbReference type="NCBI Taxonomy" id="45579"/>
    <lineage>
        <taxon>Eukaryota</taxon>
        <taxon>Fungi</taxon>
        <taxon>Dikarya</taxon>
        <taxon>Ascomycota</taxon>
        <taxon>Saccharomycotina</taxon>
        <taxon>Pichiomycetes</taxon>
        <taxon>Debaryomycetaceae</taxon>
        <taxon>Kurtzmaniella</taxon>
    </lineage>
</organism>
<evidence type="ECO:0000256" key="6">
    <source>
        <dbReference type="ARBA" id="ARBA00023136"/>
    </source>
</evidence>
<proteinExistence type="inferred from homology"/>
<evidence type="ECO:0000256" key="2">
    <source>
        <dbReference type="ARBA" id="ARBA00008938"/>
    </source>
</evidence>
<dbReference type="PANTHER" id="PTHR39136:SF1">
    <property type="entry name" value="ALTERED INHERITANCE OF MITOCHONDRIA PROTEIN 11"/>
    <property type="match status" value="1"/>
</dbReference>
<comment type="subcellular location">
    <subcellularLocation>
        <location evidence="1 7">Membrane</location>
        <topology evidence="1 7">Multi-pass membrane protein</topology>
    </subcellularLocation>
</comment>
<evidence type="ECO:0000256" key="3">
    <source>
        <dbReference type="ARBA" id="ARBA00021144"/>
    </source>
</evidence>
<evidence type="ECO:0000313" key="8">
    <source>
        <dbReference type="EMBL" id="CAH2352765.1"/>
    </source>
</evidence>
<comment type="caution">
    <text evidence="8">The sequence shown here is derived from an EMBL/GenBank/DDBJ whole genome shotgun (WGS) entry which is preliminary data.</text>
</comment>
<reference evidence="8" key="1">
    <citation type="submission" date="2022-03" db="EMBL/GenBank/DDBJ databases">
        <authorList>
            <person name="Legras J.-L."/>
            <person name="Devillers H."/>
            <person name="Grondin C."/>
        </authorList>
    </citation>
    <scope>NUCLEOTIDE SEQUENCE</scope>
    <source>
        <strain evidence="8">CLIB 1423</strain>
    </source>
</reference>
<dbReference type="Proteomes" id="UP000837801">
    <property type="component" value="Unassembled WGS sequence"/>
</dbReference>
<dbReference type="AlphaFoldDB" id="A0A9P0VYR6"/>
<keyword evidence="4 7" id="KW-0812">Transmembrane</keyword>
<sequence>MAQTASFASTWKISSASDEYKLRRKRQMLLFMGSSLLTLVSTRIAYKSSVKRQFLPNLFQGNHQPPLSYSFVGDAAVAVGTGTMLCASVTSMTLFGACWIMDVSSFKEFSWRMKSFMGGYDKERELAKLPVDEESRQIQEALNDILQGKYDDEE</sequence>
<dbReference type="PANTHER" id="PTHR39136">
    <property type="entry name" value="ALTERED INHERITANCE OF MITOCHONDRIA PROTEIN 11"/>
    <property type="match status" value="1"/>
</dbReference>
<evidence type="ECO:0000256" key="4">
    <source>
        <dbReference type="ARBA" id="ARBA00022692"/>
    </source>
</evidence>
<evidence type="ECO:0000256" key="5">
    <source>
        <dbReference type="ARBA" id="ARBA00022989"/>
    </source>
</evidence>
<accession>A0A9P0VYR6</accession>
<dbReference type="InterPro" id="IPR038814">
    <property type="entry name" value="AIM11"/>
</dbReference>
<dbReference type="EMBL" id="CAKXYY010000008">
    <property type="protein sequence ID" value="CAH2352765.1"/>
    <property type="molecule type" value="Genomic_DNA"/>
</dbReference>
<evidence type="ECO:0000256" key="7">
    <source>
        <dbReference type="RuleBase" id="RU367098"/>
    </source>
</evidence>
<gene>
    <name evidence="7" type="primary">AIM11</name>
    <name evidence="8" type="ORF">CLIB1423_08S00584</name>
</gene>
<evidence type="ECO:0000313" key="9">
    <source>
        <dbReference type="Proteomes" id="UP000837801"/>
    </source>
</evidence>
<keyword evidence="9" id="KW-1185">Reference proteome</keyword>
<feature type="transmembrane region" description="Helical" evidence="7">
    <location>
        <begin position="75"/>
        <end position="100"/>
    </location>
</feature>
<keyword evidence="5 7" id="KW-1133">Transmembrane helix</keyword>
<dbReference type="GO" id="GO:0005739">
    <property type="term" value="C:mitochondrion"/>
    <property type="evidence" value="ECO:0007669"/>
    <property type="project" value="TreeGrafter"/>
</dbReference>
<evidence type="ECO:0000256" key="1">
    <source>
        <dbReference type="ARBA" id="ARBA00004141"/>
    </source>
</evidence>
<keyword evidence="6 7" id="KW-0472">Membrane</keyword>
<name>A0A9P0VYR6_9ASCO</name>
<comment type="similarity">
    <text evidence="2 7">Belongs to the AIM11 family.</text>
</comment>
<feature type="transmembrane region" description="Helical" evidence="7">
    <location>
        <begin position="28"/>
        <end position="46"/>
    </location>
</feature>
<dbReference type="OrthoDB" id="4088121at2759"/>
<protein>
    <recommendedName>
        <fullName evidence="3 7">Altered inheritance of mitochondria protein 11</fullName>
    </recommendedName>
</protein>